<dbReference type="HOGENOM" id="CLU_045011_19_2_4"/>
<dbReference type="InterPro" id="IPR023198">
    <property type="entry name" value="PGP-like_dom2"/>
</dbReference>
<dbReference type="PANTHER" id="PTHR43434">
    <property type="entry name" value="PHOSPHOGLYCOLATE PHOSPHATASE"/>
    <property type="match status" value="1"/>
</dbReference>
<dbReference type="PATRIC" id="fig|762967.3.peg.1923"/>
<dbReference type="Gene3D" id="3.40.50.1000">
    <property type="entry name" value="HAD superfamily/HAD-like"/>
    <property type="match status" value="1"/>
</dbReference>
<comment type="caution">
    <text evidence="1">The sequence shown here is derived from an EMBL/GenBank/DDBJ whole genome shotgun (WGS) entry which is preliminary data.</text>
</comment>
<dbReference type="GO" id="GO:0008967">
    <property type="term" value="F:phosphoglycolate phosphatase activity"/>
    <property type="evidence" value="ECO:0007669"/>
    <property type="project" value="TreeGrafter"/>
</dbReference>
<keyword evidence="2" id="KW-1185">Reference proteome</keyword>
<keyword evidence="1" id="KW-0378">Hydrolase</keyword>
<dbReference type="InterPro" id="IPR050155">
    <property type="entry name" value="HAD-like_hydrolase_sf"/>
</dbReference>
<dbReference type="AlphaFoldDB" id="H3KI37"/>
<dbReference type="SUPFAM" id="SSF56784">
    <property type="entry name" value="HAD-like"/>
    <property type="match status" value="1"/>
</dbReference>
<sequence>MIEHSKYDAVVFDWDGTMMDTTALIVKSIQHAAREMGIPVPSDEVASSIIGLDWRNALRIAVPDLPMERAMEFGEHYQAHYVPNEKRVFLFPGMAELAKELKASGVAVAVATGKSRRGLNRILETTGLTDLFVTTKTADECTPKPHPEMLEEISIETGVDKSRMVMVGDTTHDLFMAKKFGCDGIGMTWGAMRAEELLKAEPVALVKNAEELRRLLGGE</sequence>
<dbReference type="STRING" id="762967.HMPREF9440_02439"/>
<dbReference type="SFLD" id="SFLDS00003">
    <property type="entry name" value="Haloacid_Dehalogenase"/>
    <property type="match status" value="1"/>
</dbReference>
<dbReference type="GO" id="GO:0005829">
    <property type="term" value="C:cytosol"/>
    <property type="evidence" value="ECO:0007669"/>
    <property type="project" value="TreeGrafter"/>
</dbReference>
<dbReference type="PANTHER" id="PTHR43434:SF24">
    <property type="entry name" value="HYDROLASE-RELATED"/>
    <property type="match status" value="1"/>
</dbReference>
<evidence type="ECO:0000313" key="1">
    <source>
        <dbReference type="EMBL" id="EHY30229.1"/>
    </source>
</evidence>
<dbReference type="InterPro" id="IPR006439">
    <property type="entry name" value="HAD-SF_hydro_IA"/>
</dbReference>
<name>H3KI37_9BURK</name>
<dbReference type="GO" id="GO:0006281">
    <property type="term" value="P:DNA repair"/>
    <property type="evidence" value="ECO:0007669"/>
    <property type="project" value="TreeGrafter"/>
</dbReference>
<proteinExistence type="predicted"/>
<dbReference type="InterPro" id="IPR036412">
    <property type="entry name" value="HAD-like_sf"/>
</dbReference>
<dbReference type="InterPro" id="IPR023214">
    <property type="entry name" value="HAD_sf"/>
</dbReference>
<dbReference type="InterPro" id="IPR041492">
    <property type="entry name" value="HAD_2"/>
</dbReference>
<protein>
    <submittedName>
        <fullName evidence="1">HAD hydrolase, family IA, variant 1</fullName>
    </submittedName>
</protein>
<dbReference type="SFLD" id="SFLDG01129">
    <property type="entry name" value="C1.5:_HAD__Beta-PGM__Phosphata"/>
    <property type="match status" value="1"/>
</dbReference>
<dbReference type="Proteomes" id="UP000004956">
    <property type="component" value="Unassembled WGS sequence"/>
</dbReference>
<reference evidence="1 2" key="1">
    <citation type="submission" date="2011-11" db="EMBL/GenBank/DDBJ databases">
        <authorList>
            <person name="Weinstock G."/>
            <person name="Sodergren E."/>
            <person name="Clifton S."/>
            <person name="Fulton L."/>
            <person name="Fulton B."/>
            <person name="Courtney L."/>
            <person name="Fronick C."/>
            <person name="Harrison M."/>
            <person name="Strong C."/>
            <person name="Farmer C."/>
            <person name="Delahaunty K."/>
            <person name="Markovic C."/>
            <person name="Hall O."/>
            <person name="Minx P."/>
            <person name="Tomlinson C."/>
            <person name="Mitreva M."/>
            <person name="Hou S."/>
            <person name="Chen J."/>
            <person name="Wollam A."/>
            <person name="Pepin K.H."/>
            <person name="Johnson M."/>
            <person name="Bhonagiri V."/>
            <person name="Zhang X."/>
            <person name="Suruliraj S."/>
            <person name="Warren W."/>
            <person name="Chinwalla A."/>
            <person name="Mardis E.R."/>
            <person name="Wilson R.K."/>
        </authorList>
    </citation>
    <scope>NUCLEOTIDE SEQUENCE [LARGE SCALE GENOMIC DNA]</scope>
    <source>
        <strain evidence="1 2">YIT 11816</strain>
    </source>
</reference>
<dbReference type="SFLD" id="SFLDG01135">
    <property type="entry name" value="C1.5.6:_HAD__Beta-PGM__Phospha"/>
    <property type="match status" value="1"/>
</dbReference>
<gene>
    <name evidence="1" type="ORF">HMPREF9440_02439</name>
</gene>
<dbReference type="RefSeq" id="WP_008543851.1">
    <property type="nucleotide sequence ID" value="NZ_JH605018.1"/>
</dbReference>
<organism evidence="1 2">
    <name type="scientific">Sutterella parvirubra YIT 11816</name>
    <dbReference type="NCBI Taxonomy" id="762967"/>
    <lineage>
        <taxon>Bacteria</taxon>
        <taxon>Pseudomonadati</taxon>
        <taxon>Pseudomonadota</taxon>
        <taxon>Betaproteobacteria</taxon>
        <taxon>Burkholderiales</taxon>
        <taxon>Sutterellaceae</taxon>
        <taxon>Sutterella</taxon>
    </lineage>
</organism>
<dbReference type="Gene3D" id="1.10.150.240">
    <property type="entry name" value="Putative phosphatase, domain 2"/>
    <property type="match status" value="1"/>
</dbReference>
<dbReference type="EMBL" id="AFBQ01000371">
    <property type="protein sequence ID" value="EHY30229.1"/>
    <property type="molecule type" value="Genomic_DNA"/>
</dbReference>
<dbReference type="Pfam" id="PF13419">
    <property type="entry name" value="HAD_2"/>
    <property type="match status" value="1"/>
</dbReference>
<dbReference type="NCBIfam" id="TIGR01549">
    <property type="entry name" value="HAD-SF-IA-v1"/>
    <property type="match status" value="1"/>
</dbReference>
<accession>H3KI37</accession>
<evidence type="ECO:0000313" key="2">
    <source>
        <dbReference type="Proteomes" id="UP000004956"/>
    </source>
</evidence>